<dbReference type="InterPro" id="IPR027417">
    <property type="entry name" value="P-loop_NTPase"/>
</dbReference>
<gene>
    <name evidence="2" type="ORF">UFOVP1358_5</name>
    <name evidence="1" type="ORF">UFOVP931_47</name>
</gene>
<reference evidence="2" key="1">
    <citation type="submission" date="2020-05" db="EMBL/GenBank/DDBJ databases">
        <authorList>
            <person name="Chiriac C."/>
            <person name="Salcher M."/>
            <person name="Ghai R."/>
            <person name="Kavagutti S V."/>
        </authorList>
    </citation>
    <scope>NUCLEOTIDE SEQUENCE</scope>
</reference>
<evidence type="ECO:0000313" key="1">
    <source>
        <dbReference type="EMBL" id="CAB4172129.1"/>
    </source>
</evidence>
<dbReference type="Gene3D" id="3.40.50.300">
    <property type="entry name" value="P-loop containing nucleotide triphosphate hydrolases"/>
    <property type="match status" value="1"/>
</dbReference>
<proteinExistence type="predicted"/>
<protein>
    <recommendedName>
        <fullName evidence="3">Terminase-like family</fullName>
    </recommendedName>
</protein>
<dbReference type="EMBL" id="LR796870">
    <property type="protein sequence ID" value="CAB4172129.1"/>
    <property type="molecule type" value="Genomic_DNA"/>
</dbReference>
<evidence type="ECO:0008006" key="3">
    <source>
        <dbReference type="Google" id="ProtNLM"/>
    </source>
</evidence>
<organism evidence="2">
    <name type="scientific">uncultured Caudovirales phage</name>
    <dbReference type="NCBI Taxonomy" id="2100421"/>
    <lineage>
        <taxon>Viruses</taxon>
        <taxon>Duplodnaviria</taxon>
        <taxon>Heunggongvirae</taxon>
        <taxon>Uroviricota</taxon>
        <taxon>Caudoviricetes</taxon>
        <taxon>Peduoviridae</taxon>
        <taxon>Maltschvirus</taxon>
        <taxon>Maltschvirus maltsch</taxon>
    </lineage>
</organism>
<evidence type="ECO:0000313" key="2">
    <source>
        <dbReference type="EMBL" id="CAB4199618.1"/>
    </source>
</evidence>
<name>A0A6J5S0I1_9CAUD</name>
<dbReference type="EMBL" id="LR797302">
    <property type="protein sequence ID" value="CAB4199618.1"/>
    <property type="molecule type" value="Genomic_DNA"/>
</dbReference>
<accession>A0A6J5S0I1</accession>
<sequence>MIDLSHQKDMERWYPLTEHSVQTALVNDKVRFKVVPAGRRSGKTERAKRFVVREAMREPGPYFVAAPTRDQVKRIYWTDLKRLCFTSVLGDRSVSESELQIRLPNGSTISLVGLDQPQRMEGVLWIGGVIDEIADVREGAWQENISPALDTFNPLKPGYRPWCWLIGVPDGLNHYYEMAEYARTSNDPDWKLYTWMSSDILPPDVIEAAKRRMSPRQYRQEYEASFETASGRVYEDYGPHNYTKEVIKSHEQIMWHHDFNFTPMSSGIGVRRGNDFYILDEIILTSATSRQSAIEFVEKFKNHANRKVIIYGDPAGRAGEKHGHASDYTEMEQVLRANNWQVERRVKPAAPAIKDRQNSVRAKIRNAAGQTSLFVNIDKAKYAHKGLATVQIKKGSTFLEEDSDYQHITTAIGYCVDHEWPLRPDRPNVDAKPIASTHHFNR</sequence>